<dbReference type="InterPro" id="IPR007720">
    <property type="entry name" value="PigQ/GPI1"/>
</dbReference>
<dbReference type="PANTHER" id="PTHR21329:SF3">
    <property type="entry name" value="PHOSPHATIDYLINOSITOL N-ACETYLGLUCOSAMINYLTRANSFERASE SUBUNIT Q"/>
    <property type="match status" value="1"/>
</dbReference>
<dbReference type="AlphaFoldDB" id="A0AA43TQY9"/>
<gene>
    <name evidence="3" type="primary">gpi1</name>
    <name evidence="3" type="ORF">OHK93_000238</name>
</gene>
<feature type="region of interest" description="Disordered" evidence="1">
    <location>
        <begin position="611"/>
        <end position="634"/>
    </location>
</feature>
<feature type="transmembrane region" description="Helical" evidence="2">
    <location>
        <begin position="372"/>
        <end position="390"/>
    </location>
</feature>
<organism evidence="3 4">
    <name type="scientific">Ramalina farinacea</name>
    <dbReference type="NCBI Taxonomy" id="258253"/>
    <lineage>
        <taxon>Eukaryota</taxon>
        <taxon>Fungi</taxon>
        <taxon>Dikarya</taxon>
        <taxon>Ascomycota</taxon>
        <taxon>Pezizomycotina</taxon>
        <taxon>Lecanoromycetes</taxon>
        <taxon>OSLEUM clade</taxon>
        <taxon>Lecanoromycetidae</taxon>
        <taxon>Lecanorales</taxon>
        <taxon>Lecanorineae</taxon>
        <taxon>Ramalinaceae</taxon>
        <taxon>Ramalina</taxon>
    </lineage>
</organism>
<dbReference type="GO" id="GO:0016020">
    <property type="term" value="C:membrane"/>
    <property type="evidence" value="ECO:0007669"/>
    <property type="project" value="InterPro"/>
</dbReference>
<dbReference type="Pfam" id="PF05024">
    <property type="entry name" value="Gpi1"/>
    <property type="match status" value="1"/>
</dbReference>
<evidence type="ECO:0000256" key="2">
    <source>
        <dbReference type="SAM" id="Phobius"/>
    </source>
</evidence>
<accession>A0AA43TQY9</accession>
<feature type="transmembrane region" description="Helical" evidence="2">
    <location>
        <begin position="278"/>
        <end position="297"/>
    </location>
</feature>
<proteinExistence type="predicted"/>
<keyword evidence="2" id="KW-0812">Transmembrane</keyword>
<protein>
    <submittedName>
        <fullName evidence="3">Pig-Q</fullName>
    </submittedName>
</protein>
<dbReference type="GO" id="GO:0006506">
    <property type="term" value="P:GPI anchor biosynthetic process"/>
    <property type="evidence" value="ECO:0007669"/>
    <property type="project" value="InterPro"/>
</dbReference>
<name>A0AA43TQY9_9LECA</name>
<sequence length="634" mass="72038">MFELCDSPSVHVLGTLNPVNAVTAFDPNHLYLSTTLGSATPTVYCPHSCGLSAQIILFDRPSPHKMQYMSLTPISLVLSDKPATFAPAASHQLNKDKDEEREMAAKGRLVEKLKLHTVVHHSPSQKEKLLPTVLAQINCSAELAQLMSRNAYLVRPRQSRSLSVGEKVVESATTLSNYMLDALWHVVTVWIWPVATRVFITALICHRAVAEVVLRVLDWRLRPDSAALKDVSATAQQVDIRLQQFCYWPVQYVTLRKRKDDWESITDRHPDYIRFYNSLWLVANDVIIGIAVGSYIIDNAAWVAWQINTALNDWTIEGLMDMIVWLMDWPAGLKLNNELAEFLGWVLSLQPFLPAIIYFIGFASFAGATMPVAMCSDLLSLLTFHIYCFYTASARIFHWQLTIIMSLFHLFRGKKHNVLRNRIDSCDYDLDQLLLGTILFTLLFFLLPTIMVFYLTFTSARMAIIFLRATQDTLLACLNHFPLFALMLRVKDPRRLPGGICFELKETPFQKQLGDRLDVPPTSYILLKSVPLSLRAMFDQYFQLGHRIRKHYLSLHVVQCLITGRLLPPIHRKSMYSLQYSMLPADRAGIAEVWECLAGEAKVNSYRLNGSVHPNAHSKGSNGFTKGHSKRKSR</sequence>
<comment type="caution">
    <text evidence="3">The sequence shown here is derived from an EMBL/GenBank/DDBJ whole genome shotgun (WGS) entry which is preliminary data.</text>
</comment>
<feature type="transmembrane region" description="Helical" evidence="2">
    <location>
        <begin position="433"/>
        <end position="457"/>
    </location>
</feature>
<dbReference type="PANTHER" id="PTHR21329">
    <property type="entry name" value="PHOSPHATIDYLINOSITOL N-ACETYLGLUCOSAMINYLTRANSFERASE SUBUNIT Q-RELATED"/>
    <property type="match status" value="1"/>
</dbReference>
<reference evidence="3" key="1">
    <citation type="journal article" date="2023" name="Genome Biol. Evol.">
        <title>First Whole Genome Sequence and Flow Cytometry Genome Size Data for the Lichen-Forming Fungus Ramalina farinacea (Ascomycota).</title>
        <authorList>
            <person name="Llewellyn T."/>
            <person name="Mian S."/>
            <person name="Hill R."/>
            <person name="Leitch I.J."/>
            <person name="Gaya E."/>
        </authorList>
    </citation>
    <scope>NUCLEOTIDE SEQUENCE</scope>
    <source>
        <strain evidence="3">LIQ254RAFAR</strain>
    </source>
</reference>
<dbReference type="GO" id="GO:0005783">
    <property type="term" value="C:endoplasmic reticulum"/>
    <property type="evidence" value="ECO:0007669"/>
    <property type="project" value="TreeGrafter"/>
</dbReference>
<dbReference type="EMBL" id="JAPUFD010000001">
    <property type="protein sequence ID" value="MDI1485103.1"/>
    <property type="molecule type" value="Genomic_DNA"/>
</dbReference>
<evidence type="ECO:0000256" key="1">
    <source>
        <dbReference type="SAM" id="MobiDB-lite"/>
    </source>
</evidence>
<keyword evidence="4" id="KW-1185">Reference proteome</keyword>
<evidence type="ECO:0000313" key="4">
    <source>
        <dbReference type="Proteomes" id="UP001161017"/>
    </source>
</evidence>
<feature type="transmembrane region" description="Helical" evidence="2">
    <location>
        <begin position="182"/>
        <end position="205"/>
    </location>
</feature>
<keyword evidence="2" id="KW-0472">Membrane</keyword>
<evidence type="ECO:0000313" key="3">
    <source>
        <dbReference type="EMBL" id="MDI1485103.1"/>
    </source>
</evidence>
<keyword evidence="2" id="KW-1133">Transmembrane helix</keyword>
<feature type="transmembrane region" description="Helical" evidence="2">
    <location>
        <begin position="342"/>
        <end position="365"/>
    </location>
</feature>
<dbReference type="Proteomes" id="UP001161017">
    <property type="component" value="Unassembled WGS sequence"/>
</dbReference>